<proteinExistence type="predicted"/>
<evidence type="ECO:0000313" key="1">
    <source>
        <dbReference type="EMBL" id="EAT13871.1"/>
    </source>
</evidence>
<dbReference type="OrthoDB" id="9155218at2"/>
<name>Q1N5S1_9GAMM</name>
<comment type="caution">
    <text evidence="1">The sequence shown here is derived from an EMBL/GenBank/DDBJ whole genome shotgun (WGS) entry which is preliminary data.</text>
</comment>
<dbReference type="HOGENOM" id="CLU_1683189_0_0_6"/>
<reference evidence="1 2" key="1">
    <citation type="submission" date="2006-03" db="EMBL/GenBank/DDBJ databases">
        <authorList>
            <person name="Pinhassi J."/>
            <person name="Pedros-Alio C."/>
            <person name="Ferriera S."/>
            <person name="Johnson J."/>
            <person name="Kravitz S."/>
            <person name="Halpern A."/>
            <person name="Remington K."/>
            <person name="Beeson K."/>
            <person name="Tran B."/>
            <person name="Rogers Y.-H."/>
            <person name="Friedman R."/>
            <person name="Venter J.C."/>
        </authorList>
    </citation>
    <scope>NUCLEOTIDE SEQUENCE [LARGE SCALE GENOMIC DNA]</scope>
    <source>
        <strain evidence="1 2">RED65</strain>
    </source>
</reference>
<sequence length="156" mass="17517">MRILLILTLSLSFSVFGKELSRDPAKLVEQMAACDVSWDDYKNSIDVEMTLLEFFTLSVLPDPDRRNSYLPKNPTTVFGLDVVKLSPSFGMSPGFMVQVGSDLNEVKKAVEESRGFNLECEDKEKRCGTDISKTEAFVIMQGRSNVVLGCIYPYQK</sequence>
<dbReference type="Proteomes" id="UP000004263">
    <property type="component" value="Unassembled WGS sequence"/>
</dbReference>
<organism evidence="1 2">
    <name type="scientific">Bermanella marisrubri</name>
    <dbReference type="NCBI Taxonomy" id="207949"/>
    <lineage>
        <taxon>Bacteria</taxon>
        <taxon>Pseudomonadati</taxon>
        <taxon>Pseudomonadota</taxon>
        <taxon>Gammaproteobacteria</taxon>
        <taxon>Oceanospirillales</taxon>
        <taxon>Oceanospirillaceae</taxon>
        <taxon>Bermanella</taxon>
    </lineage>
</organism>
<gene>
    <name evidence="1" type="ORF">RED65_10774</name>
</gene>
<protein>
    <submittedName>
        <fullName evidence="1">Uncharacterized protein</fullName>
    </submittedName>
</protein>
<keyword evidence="2" id="KW-1185">Reference proteome</keyword>
<evidence type="ECO:0000313" key="2">
    <source>
        <dbReference type="Proteomes" id="UP000004263"/>
    </source>
</evidence>
<dbReference type="AlphaFoldDB" id="Q1N5S1"/>
<dbReference type="RefSeq" id="WP_007017292.1">
    <property type="nucleotide sequence ID" value="NZ_CH724113.1"/>
</dbReference>
<dbReference type="EMBL" id="AAQH01000001">
    <property type="protein sequence ID" value="EAT13871.1"/>
    <property type="molecule type" value="Genomic_DNA"/>
</dbReference>
<accession>Q1N5S1</accession>